<proteinExistence type="predicted"/>
<sequence>MTENDKRICNLIGPKLKASGILFAGIDVIGDFLTEINLTSPTGMRQIKKYADYDVVANLFDLIEKKLSD</sequence>
<organism evidence="2">
    <name type="scientific">marine metagenome</name>
    <dbReference type="NCBI Taxonomy" id="408172"/>
    <lineage>
        <taxon>unclassified sequences</taxon>
        <taxon>metagenomes</taxon>
        <taxon>ecological metagenomes</taxon>
    </lineage>
</organism>
<accession>A0A382IX83</accession>
<dbReference type="InterPro" id="IPR004218">
    <property type="entry name" value="GSHS_ATP-bd"/>
</dbReference>
<evidence type="ECO:0000259" key="1">
    <source>
        <dbReference type="Pfam" id="PF02955"/>
    </source>
</evidence>
<gene>
    <name evidence="2" type="ORF">METZ01_LOCUS257090</name>
</gene>
<dbReference type="Gene3D" id="3.30.470.20">
    <property type="entry name" value="ATP-grasp fold, B domain"/>
    <property type="match status" value="1"/>
</dbReference>
<name>A0A382IX83_9ZZZZ</name>
<feature type="domain" description="Prokaryotic glutathione synthetase ATP-binding" evidence="1">
    <location>
        <begin position="1"/>
        <end position="50"/>
    </location>
</feature>
<reference evidence="2" key="1">
    <citation type="submission" date="2018-05" db="EMBL/GenBank/DDBJ databases">
        <authorList>
            <person name="Lanie J.A."/>
            <person name="Ng W.-L."/>
            <person name="Kazmierczak K.M."/>
            <person name="Andrzejewski T.M."/>
            <person name="Davidsen T.M."/>
            <person name="Wayne K.J."/>
            <person name="Tettelin H."/>
            <person name="Glass J.I."/>
            <person name="Rusch D."/>
            <person name="Podicherti R."/>
            <person name="Tsui H.-C.T."/>
            <person name="Winkler M.E."/>
        </authorList>
    </citation>
    <scope>NUCLEOTIDE SEQUENCE</scope>
</reference>
<dbReference type="GO" id="GO:0004363">
    <property type="term" value="F:glutathione synthase activity"/>
    <property type="evidence" value="ECO:0007669"/>
    <property type="project" value="InterPro"/>
</dbReference>
<evidence type="ECO:0000313" key="2">
    <source>
        <dbReference type="EMBL" id="SVC04236.1"/>
    </source>
</evidence>
<dbReference type="SUPFAM" id="SSF56059">
    <property type="entry name" value="Glutathione synthetase ATP-binding domain-like"/>
    <property type="match status" value="1"/>
</dbReference>
<dbReference type="Pfam" id="PF02955">
    <property type="entry name" value="GSH-S_ATP"/>
    <property type="match status" value="1"/>
</dbReference>
<dbReference type="EMBL" id="UINC01070242">
    <property type="protein sequence ID" value="SVC04236.1"/>
    <property type="molecule type" value="Genomic_DNA"/>
</dbReference>
<protein>
    <recommendedName>
        <fullName evidence="1">Prokaryotic glutathione synthetase ATP-binding domain-containing protein</fullName>
    </recommendedName>
</protein>
<dbReference type="GO" id="GO:0005524">
    <property type="term" value="F:ATP binding"/>
    <property type="evidence" value="ECO:0007669"/>
    <property type="project" value="InterPro"/>
</dbReference>
<dbReference type="AlphaFoldDB" id="A0A382IX83"/>